<dbReference type="InterPro" id="IPR000672">
    <property type="entry name" value="THF_DH/CycHdrlase"/>
</dbReference>
<comment type="caution">
    <text evidence="12">Lacks conserved residue(s) required for the propagation of feature annotation.</text>
</comment>
<proteinExistence type="inferred from homology"/>
<evidence type="ECO:0000313" key="16">
    <source>
        <dbReference type="Proteomes" id="UP000298685"/>
    </source>
</evidence>
<dbReference type="HAMAP" id="MF_01576">
    <property type="entry name" value="THF_DHG_CYH"/>
    <property type="match status" value="1"/>
</dbReference>
<organism evidence="15 16">
    <name type="scientific">Buchnera aphidicola</name>
    <name type="common">Sarucallis kahawaluokalani</name>
    <dbReference type="NCBI Taxonomy" id="1241878"/>
    <lineage>
        <taxon>Bacteria</taxon>
        <taxon>Pseudomonadati</taxon>
        <taxon>Pseudomonadota</taxon>
        <taxon>Gammaproteobacteria</taxon>
        <taxon>Enterobacterales</taxon>
        <taxon>Erwiniaceae</taxon>
        <taxon>Buchnera</taxon>
    </lineage>
</organism>
<evidence type="ECO:0000256" key="7">
    <source>
        <dbReference type="ARBA" id="ARBA00022857"/>
    </source>
</evidence>
<evidence type="ECO:0000256" key="10">
    <source>
        <dbReference type="ARBA" id="ARBA00023167"/>
    </source>
</evidence>
<comment type="catalytic activity">
    <reaction evidence="12">
        <text>(6R)-5,10-methylene-5,6,7,8-tetrahydrofolate + NADP(+) = (6R)-5,10-methenyltetrahydrofolate + NADPH</text>
        <dbReference type="Rhea" id="RHEA:22812"/>
        <dbReference type="ChEBI" id="CHEBI:15636"/>
        <dbReference type="ChEBI" id="CHEBI:57455"/>
        <dbReference type="ChEBI" id="CHEBI:57783"/>
        <dbReference type="ChEBI" id="CHEBI:58349"/>
        <dbReference type="EC" id="1.5.1.5"/>
    </reaction>
</comment>
<evidence type="ECO:0000313" key="15">
    <source>
        <dbReference type="EMBL" id="QCI26102.1"/>
    </source>
</evidence>
<feature type="binding site" evidence="12">
    <location>
        <position position="234"/>
    </location>
    <ligand>
        <name>NADP(+)</name>
        <dbReference type="ChEBI" id="CHEBI:58349"/>
    </ligand>
</feature>
<comment type="similarity">
    <text evidence="12">Belongs to the tetrahydrofolate dehydrogenase/cyclohydrolase family.</text>
</comment>
<keyword evidence="3 12" id="KW-0554">One-carbon metabolism</keyword>
<dbReference type="EMBL" id="CP032999">
    <property type="protein sequence ID" value="QCI26102.1"/>
    <property type="molecule type" value="Genomic_DNA"/>
</dbReference>
<dbReference type="FunFam" id="3.40.50.720:FF:000006">
    <property type="entry name" value="Bifunctional protein FolD"/>
    <property type="match status" value="1"/>
</dbReference>
<dbReference type="GO" id="GO:0009086">
    <property type="term" value="P:methionine biosynthetic process"/>
    <property type="evidence" value="ECO:0007669"/>
    <property type="project" value="UniProtKB-KW"/>
</dbReference>
<keyword evidence="10 12" id="KW-0486">Methionine biosynthesis</keyword>
<dbReference type="EC" id="3.5.4.9" evidence="12"/>
<keyword evidence="8 12" id="KW-0560">Oxidoreductase</keyword>
<dbReference type="InterPro" id="IPR046346">
    <property type="entry name" value="Aminoacid_DH-like_N_sf"/>
</dbReference>
<dbReference type="PRINTS" id="PR00085">
    <property type="entry name" value="THFDHDRGNASE"/>
</dbReference>
<dbReference type="PANTHER" id="PTHR48099:SF5">
    <property type="entry name" value="C-1-TETRAHYDROFOLATE SYNTHASE, CYTOPLASMIC"/>
    <property type="match status" value="1"/>
</dbReference>
<reference evidence="15 16" key="1">
    <citation type="submission" date="2018-10" db="EMBL/GenBank/DDBJ databases">
        <title>Comparative functional genomics of the obligate endosymbiont Buchnera aphidicola.</title>
        <authorList>
            <person name="Chong R.A."/>
        </authorList>
    </citation>
    <scope>NUCLEOTIDE SEQUENCE [LARGE SCALE GENOMIC DNA]</scope>
    <source>
        <strain evidence="15 16">Ska</strain>
    </source>
</reference>
<feature type="domain" description="Tetrahydrofolate dehydrogenase/cyclohydrolase NAD(P)-binding" evidence="14">
    <location>
        <begin position="142"/>
        <end position="285"/>
    </location>
</feature>
<evidence type="ECO:0000256" key="4">
    <source>
        <dbReference type="ARBA" id="ARBA00022605"/>
    </source>
</evidence>
<comment type="subunit">
    <text evidence="2 12">Homodimer.</text>
</comment>
<dbReference type="RefSeq" id="WP_158350775.1">
    <property type="nucleotide sequence ID" value="NZ_CP032999.1"/>
</dbReference>
<dbReference type="Pfam" id="PF00763">
    <property type="entry name" value="THF_DHG_CYH"/>
    <property type="match status" value="1"/>
</dbReference>
<dbReference type="PROSITE" id="PS00766">
    <property type="entry name" value="THF_DHG_CYH_1"/>
    <property type="match status" value="1"/>
</dbReference>
<keyword evidence="4 12" id="KW-0028">Amino-acid biosynthesis</keyword>
<dbReference type="InterPro" id="IPR020867">
    <property type="entry name" value="THF_DH/CycHdrlase_CS"/>
</dbReference>
<name>A0A4D6YAB6_9GAMM</name>
<evidence type="ECO:0000259" key="13">
    <source>
        <dbReference type="Pfam" id="PF00763"/>
    </source>
</evidence>
<dbReference type="InterPro" id="IPR020630">
    <property type="entry name" value="THF_DH/CycHdrlase_cat_dom"/>
</dbReference>
<dbReference type="Gene3D" id="3.40.50.10860">
    <property type="entry name" value="Leucine Dehydrogenase, chain A, domain 1"/>
    <property type="match status" value="1"/>
</dbReference>
<dbReference type="PROSITE" id="PS00767">
    <property type="entry name" value="THF_DHG_CYH_2"/>
    <property type="match status" value="1"/>
</dbReference>
<dbReference type="GO" id="GO:0005829">
    <property type="term" value="C:cytosol"/>
    <property type="evidence" value="ECO:0007669"/>
    <property type="project" value="TreeGrafter"/>
</dbReference>
<protein>
    <recommendedName>
        <fullName evidence="12">Bifunctional protein FolD</fullName>
    </recommendedName>
    <domain>
        <recommendedName>
            <fullName evidence="12">Methylenetetrahydrofolate dehydrogenase</fullName>
            <ecNumber evidence="12">1.5.1.5</ecNumber>
        </recommendedName>
    </domain>
    <domain>
        <recommendedName>
            <fullName evidence="12">Methenyltetrahydrofolate cyclohydrolase</fullName>
            <ecNumber evidence="12">3.5.4.9</ecNumber>
        </recommendedName>
    </domain>
</protein>
<gene>
    <name evidence="12 15" type="primary">folD</name>
    <name evidence="15" type="ORF">D9V78_01635</name>
</gene>
<sequence length="290" mass="32807">MHLQHKIIDGVSLANKIIQTIKKKVQYEIRYRKRPPGLAVIWMGNNPSSKLYIQKKRMACQQVGFFTEEWKLKESTTEIEIINLIKILNQNTKIDGILVQLPLPAIINTNHIIETIDPRKDVDGFHPYNIGCLCQKKPKLRPCTPRGIITMLKEYNINMYGMNATVIGASNIVGRPMSMELLLSGCTTTIAHRFTLNLPEYINRSNLVIVAVGKPKFLTDQYIKMGSIIIDVGINNIPHTKKIVGDVDFTKVLKKVSYITPVPGGVGPMTVATLLKNTLEAYQEKYQYKE</sequence>
<dbReference type="InterPro" id="IPR036291">
    <property type="entry name" value="NAD(P)-bd_dom_sf"/>
</dbReference>
<evidence type="ECO:0000256" key="8">
    <source>
        <dbReference type="ARBA" id="ARBA00023002"/>
    </source>
</evidence>
<keyword evidence="9 12" id="KW-0368">Histidine biosynthesis</keyword>
<dbReference type="NCBIfam" id="NF008058">
    <property type="entry name" value="PRK10792.1"/>
    <property type="match status" value="1"/>
</dbReference>
<evidence type="ECO:0000259" key="14">
    <source>
        <dbReference type="Pfam" id="PF02882"/>
    </source>
</evidence>
<dbReference type="GO" id="GO:0000105">
    <property type="term" value="P:L-histidine biosynthetic process"/>
    <property type="evidence" value="ECO:0007669"/>
    <property type="project" value="UniProtKB-KW"/>
</dbReference>
<dbReference type="Pfam" id="PF02882">
    <property type="entry name" value="THF_DHG_CYH_C"/>
    <property type="match status" value="1"/>
</dbReference>
<dbReference type="AlphaFoldDB" id="A0A4D6YAB6"/>
<keyword evidence="7 12" id="KW-0521">NADP</keyword>
<dbReference type="SUPFAM" id="SSF53223">
    <property type="entry name" value="Aminoacid dehydrogenase-like, N-terminal domain"/>
    <property type="match status" value="1"/>
</dbReference>
<dbReference type="OrthoDB" id="9803580at2"/>
<dbReference type="InterPro" id="IPR020631">
    <property type="entry name" value="THF_DH/CycHdrlase_NAD-bd_dom"/>
</dbReference>
<evidence type="ECO:0000256" key="2">
    <source>
        <dbReference type="ARBA" id="ARBA00011738"/>
    </source>
</evidence>
<dbReference type="GO" id="GO:0004488">
    <property type="term" value="F:methylenetetrahydrofolate dehydrogenase (NADP+) activity"/>
    <property type="evidence" value="ECO:0007669"/>
    <property type="project" value="UniProtKB-UniRule"/>
</dbReference>
<keyword evidence="11 12" id="KW-0511">Multifunctional enzyme</keyword>
<dbReference type="Proteomes" id="UP000298685">
    <property type="component" value="Chromosome"/>
</dbReference>
<dbReference type="SUPFAM" id="SSF51735">
    <property type="entry name" value="NAD(P)-binding Rossmann-fold domains"/>
    <property type="match status" value="1"/>
</dbReference>
<dbReference type="Gene3D" id="3.40.50.720">
    <property type="entry name" value="NAD(P)-binding Rossmann-like Domain"/>
    <property type="match status" value="1"/>
</dbReference>
<dbReference type="FunFam" id="3.40.50.10860:FF:000005">
    <property type="entry name" value="C-1-tetrahydrofolate synthase, cytoplasmic, putative"/>
    <property type="match status" value="1"/>
</dbReference>
<evidence type="ECO:0000256" key="11">
    <source>
        <dbReference type="ARBA" id="ARBA00023268"/>
    </source>
</evidence>
<comment type="pathway">
    <text evidence="1 12">One-carbon metabolism; tetrahydrofolate interconversion.</text>
</comment>
<feature type="binding site" evidence="12">
    <location>
        <begin position="168"/>
        <end position="170"/>
    </location>
    <ligand>
        <name>NADP(+)</name>
        <dbReference type="ChEBI" id="CHEBI:58349"/>
    </ligand>
</feature>
<keyword evidence="6 12" id="KW-0378">Hydrolase</keyword>
<keyword evidence="5 12" id="KW-0658">Purine biosynthesis</keyword>
<dbReference type="GO" id="GO:0035999">
    <property type="term" value="P:tetrahydrofolate interconversion"/>
    <property type="evidence" value="ECO:0007669"/>
    <property type="project" value="UniProtKB-UniRule"/>
</dbReference>
<accession>A0A4D6YAB6</accession>
<dbReference type="GO" id="GO:0006164">
    <property type="term" value="P:purine nucleotide biosynthetic process"/>
    <property type="evidence" value="ECO:0007669"/>
    <property type="project" value="UniProtKB-KW"/>
</dbReference>
<evidence type="ECO:0000256" key="9">
    <source>
        <dbReference type="ARBA" id="ARBA00023102"/>
    </source>
</evidence>
<dbReference type="PANTHER" id="PTHR48099">
    <property type="entry name" value="C-1-TETRAHYDROFOLATE SYNTHASE, CYTOPLASMIC-RELATED"/>
    <property type="match status" value="1"/>
</dbReference>
<evidence type="ECO:0000256" key="3">
    <source>
        <dbReference type="ARBA" id="ARBA00022563"/>
    </source>
</evidence>
<evidence type="ECO:0000256" key="1">
    <source>
        <dbReference type="ARBA" id="ARBA00004777"/>
    </source>
</evidence>
<evidence type="ECO:0000256" key="5">
    <source>
        <dbReference type="ARBA" id="ARBA00022755"/>
    </source>
</evidence>
<comment type="function">
    <text evidence="12">Catalyzes the oxidation of 5,10-methylenetetrahydrofolate to 5,10-methenyltetrahydrofolate and then the hydrolysis of 5,10-methenyltetrahydrofolate to 10-formyltetrahydrofolate.</text>
</comment>
<evidence type="ECO:0000256" key="6">
    <source>
        <dbReference type="ARBA" id="ARBA00022801"/>
    </source>
</evidence>
<dbReference type="GO" id="GO:0004477">
    <property type="term" value="F:methenyltetrahydrofolate cyclohydrolase activity"/>
    <property type="evidence" value="ECO:0007669"/>
    <property type="project" value="UniProtKB-UniRule"/>
</dbReference>
<dbReference type="EC" id="1.5.1.5" evidence="12"/>
<dbReference type="UniPathway" id="UPA00193"/>
<dbReference type="CDD" id="cd01080">
    <property type="entry name" value="NAD_bind_m-THF_DH_Cyclohyd"/>
    <property type="match status" value="1"/>
</dbReference>
<feature type="domain" description="Tetrahydrofolate dehydrogenase/cyclohydrolase catalytic" evidence="13">
    <location>
        <begin position="8"/>
        <end position="123"/>
    </location>
</feature>
<evidence type="ECO:0000256" key="12">
    <source>
        <dbReference type="HAMAP-Rule" id="MF_01576"/>
    </source>
</evidence>
<comment type="catalytic activity">
    <reaction evidence="12">
        <text>(6R)-5,10-methenyltetrahydrofolate + H2O = (6R)-10-formyltetrahydrofolate + H(+)</text>
        <dbReference type="Rhea" id="RHEA:23700"/>
        <dbReference type="ChEBI" id="CHEBI:15377"/>
        <dbReference type="ChEBI" id="CHEBI:15378"/>
        <dbReference type="ChEBI" id="CHEBI:57455"/>
        <dbReference type="ChEBI" id="CHEBI:195366"/>
        <dbReference type="EC" id="3.5.4.9"/>
    </reaction>
</comment>